<keyword evidence="8" id="KW-1185">Reference proteome</keyword>
<dbReference type="SUPFAM" id="SSF101936">
    <property type="entry name" value="DNA-binding pseudobarrel domain"/>
    <property type="match status" value="1"/>
</dbReference>
<dbReference type="STRING" id="35608.A0A2U1KXZ6"/>
<dbReference type="CDD" id="cd10017">
    <property type="entry name" value="B3_DNA"/>
    <property type="match status" value="1"/>
</dbReference>
<evidence type="ECO:0000256" key="5">
    <source>
        <dbReference type="ARBA" id="ARBA00023242"/>
    </source>
</evidence>
<accession>A0A2U1KXZ6</accession>
<reference evidence="7 8" key="1">
    <citation type="journal article" date="2018" name="Mol. Plant">
        <title>The genome of Artemisia annua provides insight into the evolution of Asteraceae family and artemisinin biosynthesis.</title>
        <authorList>
            <person name="Shen Q."/>
            <person name="Zhang L."/>
            <person name="Liao Z."/>
            <person name="Wang S."/>
            <person name="Yan T."/>
            <person name="Shi P."/>
            <person name="Liu M."/>
            <person name="Fu X."/>
            <person name="Pan Q."/>
            <person name="Wang Y."/>
            <person name="Lv Z."/>
            <person name="Lu X."/>
            <person name="Zhang F."/>
            <person name="Jiang W."/>
            <person name="Ma Y."/>
            <person name="Chen M."/>
            <person name="Hao X."/>
            <person name="Li L."/>
            <person name="Tang Y."/>
            <person name="Lv G."/>
            <person name="Zhou Y."/>
            <person name="Sun X."/>
            <person name="Brodelius P.E."/>
            <person name="Rose J.K.C."/>
            <person name="Tang K."/>
        </authorList>
    </citation>
    <scope>NUCLEOTIDE SEQUENCE [LARGE SCALE GENOMIC DNA]</scope>
    <source>
        <strain evidence="8">cv. Huhao1</strain>
        <tissue evidence="7">Leaf</tissue>
    </source>
</reference>
<keyword evidence="2" id="KW-0805">Transcription regulation</keyword>
<evidence type="ECO:0000256" key="2">
    <source>
        <dbReference type="ARBA" id="ARBA00023015"/>
    </source>
</evidence>
<dbReference type="EMBL" id="PKPP01012948">
    <property type="protein sequence ID" value="PWA41635.1"/>
    <property type="molecule type" value="Genomic_DNA"/>
</dbReference>
<dbReference type="PROSITE" id="PS50863">
    <property type="entry name" value="B3"/>
    <property type="match status" value="1"/>
</dbReference>
<organism evidence="7 8">
    <name type="scientific">Artemisia annua</name>
    <name type="common">Sweet wormwood</name>
    <dbReference type="NCBI Taxonomy" id="35608"/>
    <lineage>
        <taxon>Eukaryota</taxon>
        <taxon>Viridiplantae</taxon>
        <taxon>Streptophyta</taxon>
        <taxon>Embryophyta</taxon>
        <taxon>Tracheophyta</taxon>
        <taxon>Spermatophyta</taxon>
        <taxon>Magnoliopsida</taxon>
        <taxon>eudicotyledons</taxon>
        <taxon>Gunneridae</taxon>
        <taxon>Pentapetalae</taxon>
        <taxon>asterids</taxon>
        <taxon>campanulids</taxon>
        <taxon>Asterales</taxon>
        <taxon>Asteraceae</taxon>
        <taxon>Asteroideae</taxon>
        <taxon>Anthemideae</taxon>
        <taxon>Artemisiinae</taxon>
        <taxon>Artemisia</taxon>
    </lineage>
</organism>
<gene>
    <name evidence="7" type="ORF">CTI12_AA552320</name>
</gene>
<proteinExistence type="predicted"/>
<keyword evidence="3 7" id="KW-0238">DNA-binding</keyword>
<evidence type="ECO:0000313" key="7">
    <source>
        <dbReference type="EMBL" id="PWA41635.1"/>
    </source>
</evidence>
<keyword evidence="4" id="KW-0804">Transcription</keyword>
<dbReference type="Pfam" id="PF02362">
    <property type="entry name" value="B3"/>
    <property type="match status" value="1"/>
</dbReference>
<sequence>MEIFERQDNGNTYARVGEVSDDIDKPVLKEVDRMLNIAFQINNIVFDEATTYIYRYVVQNNDWLERIEFRPIFGNRHSQAIFTSQLTLPLPRAAIQMRCVPFDSLTNRLNRLPGEFVGFGKIDGVGPIMMKDLDGKEWPMVAWLDKSYKVEHYNIARGWQGFRRSNDLKECDECVFKFITIEHKIWLAKVTRKKRSPVHPPPPGRQSSINRGYHWAAAMSAWLRKCEKRR</sequence>
<keyword evidence="5" id="KW-0539">Nucleus</keyword>
<dbReference type="Gene3D" id="2.40.330.10">
    <property type="entry name" value="DNA-binding pseudobarrel domain"/>
    <property type="match status" value="1"/>
</dbReference>
<dbReference type="AlphaFoldDB" id="A0A2U1KXZ6"/>
<name>A0A2U1KXZ6_ARTAN</name>
<dbReference type="Proteomes" id="UP000245207">
    <property type="component" value="Unassembled WGS sequence"/>
</dbReference>
<dbReference type="InterPro" id="IPR003340">
    <property type="entry name" value="B3_DNA-bd"/>
</dbReference>
<protein>
    <submittedName>
        <fullName evidence="7">DNA-binding pseudobarrel domain-containing protein</fullName>
    </submittedName>
</protein>
<evidence type="ECO:0000313" key="8">
    <source>
        <dbReference type="Proteomes" id="UP000245207"/>
    </source>
</evidence>
<evidence type="ECO:0000259" key="6">
    <source>
        <dbReference type="PROSITE" id="PS50863"/>
    </source>
</evidence>
<dbReference type="InterPro" id="IPR015300">
    <property type="entry name" value="DNA-bd_pseudobarrel_sf"/>
</dbReference>
<evidence type="ECO:0000256" key="4">
    <source>
        <dbReference type="ARBA" id="ARBA00023163"/>
    </source>
</evidence>
<feature type="domain" description="TF-B3" evidence="6">
    <location>
        <begin position="95"/>
        <end position="194"/>
    </location>
</feature>
<comment type="subcellular location">
    <subcellularLocation>
        <location evidence="1">Nucleus</location>
    </subcellularLocation>
</comment>
<evidence type="ECO:0000256" key="1">
    <source>
        <dbReference type="ARBA" id="ARBA00004123"/>
    </source>
</evidence>
<evidence type="ECO:0000256" key="3">
    <source>
        <dbReference type="ARBA" id="ARBA00023125"/>
    </source>
</evidence>
<comment type="caution">
    <text evidence="7">The sequence shown here is derived from an EMBL/GenBank/DDBJ whole genome shotgun (WGS) entry which is preliminary data.</text>
</comment>
<dbReference type="GO" id="GO:0005634">
    <property type="term" value="C:nucleus"/>
    <property type="evidence" value="ECO:0007669"/>
    <property type="project" value="UniProtKB-SubCell"/>
</dbReference>
<dbReference type="GO" id="GO:0003677">
    <property type="term" value="F:DNA binding"/>
    <property type="evidence" value="ECO:0007669"/>
    <property type="project" value="UniProtKB-KW"/>
</dbReference>